<comment type="caution">
    <text evidence="2">The sequence shown here is derived from an EMBL/GenBank/DDBJ whole genome shotgun (WGS) entry which is preliminary data.</text>
</comment>
<feature type="transmembrane region" description="Helical" evidence="1">
    <location>
        <begin position="342"/>
        <end position="363"/>
    </location>
</feature>
<proteinExistence type="predicted"/>
<dbReference type="InterPro" id="IPR025367">
    <property type="entry name" value="DUF4271"/>
</dbReference>
<evidence type="ECO:0000313" key="2">
    <source>
        <dbReference type="EMBL" id="MBK6265855.1"/>
    </source>
</evidence>
<keyword evidence="1" id="KW-0472">Membrane</keyword>
<feature type="transmembrane region" description="Helical" evidence="1">
    <location>
        <begin position="201"/>
        <end position="220"/>
    </location>
</feature>
<evidence type="ECO:0000313" key="3">
    <source>
        <dbReference type="Proteomes" id="UP000611723"/>
    </source>
</evidence>
<organism evidence="2 3">
    <name type="scientific">Marivirga aurantiaca</name>
    <dbReference type="NCBI Taxonomy" id="2802615"/>
    <lineage>
        <taxon>Bacteria</taxon>
        <taxon>Pseudomonadati</taxon>
        <taxon>Bacteroidota</taxon>
        <taxon>Cytophagia</taxon>
        <taxon>Cytophagales</taxon>
        <taxon>Marivirgaceae</taxon>
        <taxon>Marivirga</taxon>
    </lineage>
</organism>
<keyword evidence="1" id="KW-0812">Transmembrane</keyword>
<dbReference type="Pfam" id="PF14093">
    <property type="entry name" value="DUF4271"/>
    <property type="match status" value="1"/>
</dbReference>
<keyword evidence="3" id="KW-1185">Reference proteome</keyword>
<dbReference type="AlphaFoldDB" id="A0A935C950"/>
<feature type="transmembrane region" description="Helical" evidence="1">
    <location>
        <begin position="284"/>
        <end position="302"/>
    </location>
</feature>
<sequence length="364" mass="42684">MLHVLLIFFSWTGFSQNLESRQADVTDESVQYHINWLEKKQAQVEDNLFYINITKYGIDEVSLSIRSDREFYLYDREKLLLKPGSNSTTLLVDSLKAILSTDILKVLVSPNTKNITYGFFRKVEIKKAINYSVIPRPNFKEEKNLFEGTVVALLIVFFILLASFKATFPKRFQDVFSISRNFSLRPYDGDSMRIRLFEQDGLFLALIYTFATSIVVYLYFSPQEMQLFAVDNGAITGFLQTWLFVLALLAAKIFIIFAMSFLYKSSLFKSSRMNSFFIKELLNLSTYFITLVIVLTTILYLYNGYLPTYWWVLAKNMVLVLYLFRMILMYFKILKLSGFTNLYLFSYFCTTEIFPFVIGLKYFY</sequence>
<feature type="transmembrane region" description="Helical" evidence="1">
    <location>
        <begin position="240"/>
        <end position="263"/>
    </location>
</feature>
<evidence type="ECO:0000256" key="1">
    <source>
        <dbReference type="SAM" id="Phobius"/>
    </source>
</evidence>
<dbReference type="EMBL" id="JAEQBW010000005">
    <property type="protein sequence ID" value="MBK6265855.1"/>
    <property type="molecule type" value="Genomic_DNA"/>
</dbReference>
<feature type="transmembrane region" description="Helical" evidence="1">
    <location>
        <begin position="145"/>
        <end position="164"/>
    </location>
</feature>
<keyword evidence="1" id="KW-1133">Transmembrane helix</keyword>
<dbReference type="RefSeq" id="WP_201431531.1">
    <property type="nucleotide sequence ID" value="NZ_JAEQBW010000005.1"/>
</dbReference>
<name>A0A935C950_9BACT</name>
<reference evidence="2" key="1">
    <citation type="submission" date="2021-01" db="EMBL/GenBank/DDBJ databases">
        <title>Marivirga aurantiaca sp. nov., isolated from intertidal surface sediments.</title>
        <authorList>
            <person name="Zhang M."/>
        </authorList>
    </citation>
    <scope>NUCLEOTIDE SEQUENCE</scope>
    <source>
        <strain evidence="2">S37H4</strain>
    </source>
</reference>
<accession>A0A935C950</accession>
<protein>
    <submittedName>
        <fullName evidence="2">DUF4271 domain-containing protein</fullName>
    </submittedName>
</protein>
<dbReference type="Proteomes" id="UP000611723">
    <property type="component" value="Unassembled WGS sequence"/>
</dbReference>
<feature type="transmembrane region" description="Helical" evidence="1">
    <location>
        <begin position="308"/>
        <end position="330"/>
    </location>
</feature>
<gene>
    <name evidence="2" type="ORF">JKA74_12495</name>
</gene>